<feature type="compositionally biased region" description="Low complexity" evidence="12">
    <location>
        <begin position="165"/>
        <end position="179"/>
    </location>
</feature>
<evidence type="ECO:0000256" key="6">
    <source>
        <dbReference type="ARBA" id="ARBA00022806"/>
    </source>
</evidence>
<feature type="compositionally biased region" description="Acidic residues" evidence="12">
    <location>
        <begin position="699"/>
        <end position="717"/>
    </location>
</feature>
<evidence type="ECO:0000313" key="15">
    <source>
        <dbReference type="Proteomes" id="UP001175211"/>
    </source>
</evidence>
<evidence type="ECO:0000256" key="12">
    <source>
        <dbReference type="SAM" id="MobiDB-lite"/>
    </source>
</evidence>
<dbReference type="InterPro" id="IPR027925">
    <property type="entry name" value="MCM_N"/>
</dbReference>
<dbReference type="GO" id="GO:0006271">
    <property type="term" value="P:DNA strand elongation involved in DNA replication"/>
    <property type="evidence" value="ECO:0007669"/>
    <property type="project" value="TreeGrafter"/>
</dbReference>
<evidence type="ECO:0000256" key="10">
    <source>
        <dbReference type="RuleBase" id="RU004070"/>
    </source>
</evidence>
<dbReference type="EC" id="3.6.4.12" evidence="11"/>
<dbReference type="Pfam" id="PF17855">
    <property type="entry name" value="MCM_lid"/>
    <property type="match status" value="1"/>
</dbReference>
<sequence length="838" mass="92070">MLDDTPIPDDQHRDRSRIFEEFLDSESDIYNYKDDIYRMLRMDQTRLIVNIDDLRDYRREFADGLLKHPVDFLPAFDDALSAIVSRVHDPEKHEIQDKSYRIGLSGSFGDHHVTPRTLHAAHLGSMISLEGIITRCSLVRPKMLKSVHYCPETHLFHSREYRDATSSSSNLPPTSSVTPQTDDDGHLLQTEYGLCVFRDHQRISIQEMPERAPAGQLPRSTDIILDDDLVDKCKPGDRIQLVGVYRSVGGGSSGAFKSLILANNINLLSSKVGGGIAQTPLTDTDIRQINQLAKKSNIFKELSESLAPSICGHEYIKRAILLLLLGGAEKNLPNGTHIRGDINLLMVGDPSTAKSQLLRFVLGTAPLAIATTGRGSSGVGLTAAVTTDRDTGERRLEAGAMVLADRGVVCIDEFDKMSDIDRVAIHEVMEQQTVTIAKAGIHTSLNARCSVVAAANPIYGQYDIHKDPHKNIALPDSLLSRFDLLFIVTDDVDEKRDRQIADHVLRIHRYLPPGVEEGTPSQDNLSQPLSVDGPSNAPADSEADSSPYEKFDPLLHIGVAASNAGRKTRSQTAAQAAQTQVLKLSFVKKYIQYAKSKAAPVLTKGAADHIVQVYATLRNEIMEGNNKRTSPLTARTLETLIRLATAHAKARLSVKVEHQDAKQAEEIMRFALFKEVPKRQRRKKRKLNSGAAVRKGVDDGEGSDEDSGGEETGDDEPASERMSMPPGSPKTTGTTTVQDPVWGDDSQDVTMVASSSGSATASGKMTPERYAFFRSRVSKLFGSKLLDEESVFLKDLLEMVNEGLSTDMLFGTVEATEACQVMTDAEELMLSEGIVYKL</sequence>
<dbReference type="SUPFAM" id="SSF52540">
    <property type="entry name" value="P-loop containing nucleoside triphosphate hydrolases"/>
    <property type="match status" value="1"/>
</dbReference>
<protein>
    <recommendedName>
        <fullName evidence="11">DNA replication licensing factor MCM3</fullName>
        <ecNumber evidence="11">3.6.4.12</ecNumber>
    </recommendedName>
</protein>
<dbReference type="GO" id="GO:0005656">
    <property type="term" value="C:nuclear pre-replicative complex"/>
    <property type="evidence" value="ECO:0007669"/>
    <property type="project" value="UniProtKB-ARBA"/>
</dbReference>
<dbReference type="PROSITE" id="PS00847">
    <property type="entry name" value="MCM_1"/>
    <property type="match status" value="1"/>
</dbReference>
<evidence type="ECO:0000259" key="13">
    <source>
        <dbReference type="PROSITE" id="PS50051"/>
    </source>
</evidence>
<evidence type="ECO:0000256" key="9">
    <source>
        <dbReference type="ARBA" id="ARBA00023242"/>
    </source>
</evidence>
<dbReference type="AlphaFoldDB" id="A0AA39U1J1"/>
<evidence type="ECO:0000256" key="7">
    <source>
        <dbReference type="ARBA" id="ARBA00022840"/>
    </source>
</evidence>
<comment type="subcellular location">
    <subcellularLocation>
        <location evidence="1 11">Nucleus</location>
    </subcellularLocation>
</comment>
<comment type="caution">
    <text evidence="14">The sequence shown here is derived from an EMBL/GenBank/DDBJ whole genome shotgun (WGS) entry which is preliminary data.</text>
</comment>
<dbReference type="GO" id="GO:1902975">
    <property type="term" value="P:mitotic DNA replication initiation"/>
    <property type="evidence" value="ECO:0007669"/>
    <property type="project" value="TreeGrafter"/>
</dbReference>
<dbReference type="InterPro" id="IPR033762">
    <property type="entry name" value="MCM_OB"/>
</dbReference>
<feature type="region of interest" description="Disordered" evidence="12">
    <location>
        <begin position="161"/>
        <end position="185"/>
    </location>
</feature>
<keyword evidence="7 10" id="KW-0067">ATP-binding</keyword>
<dbReference type="InterPro" id="IPR012340">
    <property type="entry name" value="NA-bd_OB-fold"/>
</dbReference>
<organism evidence="14 15">
    <name type="scientific">Armillaria tabescens</name>
    <name type="common">Ringless honey mushroom</name>
    <name type="synonym">Agaricus tabescens</name>
    <dbReference type="NCBI Taxonomy" id="1929756"/>
    <lineage>
        <taxon>Eukaryota</taxon>
        <taxon>Fungi</taxon>
        <taxon>Dikarya</taxon>
        <taxon>Basidiomycota</taxon>
        <taxon>Agaricomycotina</taxon>
        <taxon>Agaricomycetes</taxon>
        <taxon>Agaricomycetidae</taxon>
        <taxon>Agaricales</taxon>
        <taxon>Marasmiineae</taxon>
        <taxon>Physalacriaceae</taxon>
        <taxon>Desarmillaria</taxon>
    </lineage>
</organism>
<dbReference type="Gene3D" id="2.20.28.10">
    <property type="match status" value="1"/>
</dbReference>
<evidence type="ECO:0000256" key="5">
    <source>
        <dbReference type="ARBA" id="ARBA00022801"/>
    </source>
</evidence>
<dbReference type="GO" id="GO:0017116">
    <property type="term" value="F:single-stranded DNA helicase activity"/>
    <property type="evidence" value="ECO:0007669"/>
    <property type="project" value="TreeGrafter"/>
</dbReference>
<dbReference type="RefSeq" id="XP_060336258.1">
    <property type="nucleotide sequence ID" value="XM_060484092.1"/>
</dbReference>
<dbReference type="PRINTS" id="PR01657">
    <property type="entry name" value="MCMFAMILY"/>
</dbReference>
<dbReference type="GO" id="GO:0003697">
    <property type="term" value="F:single-stranded DNA binding"/>
    <property type="evidence" value="ECO:0007669"/>
    <property type="project" value="TreeGrafter"/>
</dbReference>
<comment type="catalytic activity">
    <reaction evidence="11">
        <text>ATP + H2O = ADP + phosphate + H(+)</text>
        <dbReference type="Rhea" id="RHEA:13065"/>
        <dbReference type="ChEBI" id="CHEBI:15377"/>
        <dbReference type="ChEBI" id="CHEBI:15378"/>
        <dbReference type="ChEBI" id="CHEBI:30616"/>
        <dbReference type="ChEBI" id="CHEBI:43474"/>
        <dbReference type="ChEBI" id="CHEBI:456216"/>
        <dbReference type="EC" id="3.6.4.12"/>
    </reaction>
</comment>
<keyword evidence="4 10" id="KW-0547">Nucleotide-binding</keyword>
<dbReference type="InterPro" id="IPR001208">
    <property type="entry name" value="MCM_dom"/>
</dbReference>
<dbReference type="PRINTS" id="PR01659">
    <property type="entry name" value="MCMPROTEIN3"/>
</dbReference>
<gene>
    <name evidence="14" type="ORF">EV420DRAFT_946029</name>
</gene>
<dbReference type="InterPro" id="IPR056575">
    <property type="entry name" value="WH_MCM3_C"/>
</dbReference>
<evidence type="ECO:0000256" key="4">
    <source>
        <dbReference type="ARBA" id="ARBA00022741"/>
    </source>
</evidence>
<keyword evidence="15" id="KW-1185">Reference proteome</keyword>
<evidence type="ECO:0000256" key="1">
    <source>
        <dbReference type="ARBA" id="ARBA00004123"/>
    </source>
</evidence>
<dbReference type="EMBL" id="JAUEPS010000005">
    <property type="protein sequence ID" value="KAK0465210.1"/>
    <property type="molecule type" value="Genomic_DNA"/>
</dbReference>
<dbReference type="SUPFAM" id="SSF50249">
    <property type="entry name" value="Nucleic acid-binding proteins"/>
    <property type="match status" value="1"/>
</dbReference>
<keyword evidence="9 11" id="KW-0539">Nucleus</keyword>
<dbReference type="GO" id="GO:0005524">
    <property type="term" value="F:ATP binding"/>
    <property type="evidence" value="ECO:0007669"/>
    <property type="project" value="UniProtKB-UniRule"/>
</dbReference>
<dbReference type="InterPro" id="IPR031327">
    <property type="entry name" value="MCM"/>
</dbReference>
<dbReference type="Gene3D" id="3.40.50.300">
    <property type="entry name" value="P-loop containing nucleotide triphosphate hydrolases"/>
    <property type="match status" value="1"/>
</dbReference>
<reference evidence="14" key="1">
    <citation type="submission" date="2023-06" db="EMBL/GenBank/DDBJ databases">
        <authorList>
            <consortium name="Lawrence Berkeley National Laboratory"/>
            <person name="Ahrendt S."/>
            <person name="Sahu N."/>
            <person name="Indic B."/>
            <person name="Wong-Bajracharya J."/>
            <person name="Merenyi Z."/>
            <person name="Ke H.-M."/>
            <person name="Monk M."/>
            <person name="Kocsube S."/>
            <person name="Drula E."/>
            <person name="Lipzen A."/>
            <person name="Balint B."/>
            <person name="Henrissat B."/>
            <person name="Andreopoulos B."/>
            <person name="Martin F.M."/>
            <person name="Harder C.B."/>
            <person name="Rigling D."/>
            <person name="Ford K.L."/>
            <person name="Foster G.D."/>
            <person name="Pangilinan J."/>
            <person name="Papanicolaou A."/>
            <person name="Barry K."/>
            <person name="LaButti K."/>
            <person name="Viragh M."/>
            <person name="Koriabine M."/>
            <person name="Yan M."/>
            <person name="Riley R."/>
            <person name="Champramary S."/>
            <person name="Plett K.L."/>
            <person name="Tsai I.J."/>
            <person name="Slot J."/>
            <person name="Sipos G."/>
            <person name="Plett J."/>
            <person name="Nagy L.G."/>
            <person name="Grigoriev I.V."/>
        </authorList>
    </citation>
    <scope>NUCLEOTIDE SEQUENCE</scope>
    <source>
        <strain evidence="14">CCBAS 213</strain>
    </source>
</reference>
<dbReference type="InterPro" id="IPR027417">
    <property type="entry name" value="P-loop_NTPase"/>
</dbReference>
<evidence type="ECO:0000256" key="8">
    <source>
        <dbReference type="ARBA" id="ARBA00023125"/>
    </source>
</evidence>
<dbReference type="GO" id="GO:0006279">
    <property type="term" value="P:premeiotic DNA replication"/>
    <property type="evidence" value="ECO:0007669"/>
    <property type="project" value="UniProtKB-ARBA"/>
</dbReference>
<proteinExistence type="inferred from homology"/>
<comment type="function">
    <text evidence="11">Acts as component of the MCM2-7 complex (MCM complex) which is the replicative helicase essential for 'once per cell cycle' DNA replication initiation and elongation in eukaryotic cells. The active ATPase sites in the MCM2-7 ring are formed through the interaction surfaces of two neighboring subunits such that a critical structure of a conserved arginine finger motif is provided in trans relative to the ATP-binding site of the Walker A box of the adjacent subunit. The six ATPase active sites, however, are likely to contribute differentially to the complex helicase activity.</text>
</comment>
<dbReference type="InterPro" id="IPR003593">
    <property type="entry name" value="AAA+_ATPase"/>
</dbReference>
<keyword evidence="6 11" id="KW-0347">Helicase</keyword>
<dbReference type="GO" id="GO:0042555">
    <property type="term" value="C:MCM complex"/>
    <property type="evidence" value="ECO:0007669"/>
    <property type="project" value="UniProtKB-UniRule"/>
</dbReference>
<dbReference type="GeneID" id="85367640"/>
<dbReference type="Gene3D" id="3.30.1640.10">
    <property type="entry name" value="mini-chromosome maintenance (MCM) complex, chain A, domain 1"/>
    <property type="match status" value="1"/>
</dbReference>
<comment type="similarity">
    <text evidence="2 10">Belongs to the MCM family.</text>
</comment>
<evidence type="ECO:0000313" key="14">
    <source>
        <dbReference type="EMBL" id="KAK0465210.1"/>
    </source>
</evidence>
<keyword evidence="5 11" id="KW-0378">Hydrolase</keyword>
<accession>A0AA39U1J1</accession>
<feature type="region of interest" description="Disordered" evidence="12">
    <location>
        <begin position="512"/>
        <end position="545"/>
    </location>
</feature>
<dbReference type="Pfam" id="PF17207">
    <property type="entry name" value="MCM_OB"/>
    <property type="match status" value="1"/>
</dbReference>
<keyword evidence="8 10" id="KW-0238">DNA-binding</keyword>
<dbReference type="Gene3D" id="2.40.50.140">
    <property type="entry name" value="Nucleic acid-binding proteins"/>
    <property type="match status" value="1"/>
</dbReference>
<dbReference type="GO" id="GO:0031261">
    <property type="term" value="C:DNA replication preinitiation complex"/>
    <property type="evidence" value="ECO:0007669"/>
    <property type="project" value="UniProtKB-ARBA"/>
</dbReference>
<evidence type="ECO:0000256" key="3">
    <source>
        <dbReference type="ARBA" id="ARBA00022705"/>
    </source>
</evidence>
<evidence type="ECO:0000256" key="11">
    <source>
        <dbReference type="RuleBase" id="RU368061"/>
    </source>
</evidence>
<dbReference type="InterPro" id="IPR018525">
    <property type="entry name" value="MCM_CS"/>
</dbReference>
<dbReference type="GO" id="GO:0043596">
    <property type="term" value="C:nuclear replication fork"/>
    <property type="evidence" value="ECO:0007669"/>
    <property type="project" value="UniProtKB-ARBA"/>
</dbReference>
<evidence type="ECO:0000256" key="2">
    <source>
        <dbReference type="ARBA" id="ARBA00008010"/>
    </source>
</evidence>
<dbReference type="Proteomes" id="UP001175211">
    <property type="component" value="Unassembled WGS sequence"/>
</dbReference>
<dbReference type="PANTHER" id="PTHR11630">
    <property type="entry name" value="DNA REPLICATION LICENSING FACTOR MCM FAMILY MEMBER"/>
    <property type="match status" value="1"/>
</dbReference>
<comment type="subunit">
    <text evidence="11">Component of the MCM2-7 complex.</text>
</comment>
<feature type="domain" description="MCM C-terminal AAA(+) ATPase" evidence="13">
    <location>
        <begin position="298"/>
        <end position="504"/>
    </location>
</feature>
<dbReference type="InterPro" id="IPR008046">
    <property type="entry name" value="Mcm3"/>
</dbReference>
<name>A0AA39U1J1_ARMTA</name>
<dbReference type="GO" id="GO:0016787">
    <property type="term" value="F:hydrolase activity"/>
    <property type="evidence" value="ECO:0007669"/>
    <property type="project" value="UniProtKB-KW"/>
</dbReference>
<feature type="compositionally biased region" description="Polar residues" evidence="12">
    <location>
        <begin position="519"/>
        <end position="529"/>
    </location>
</feature>
<dbReference type="SMART" id="SM00382">
    <property type="entry name" value="AAA"/>
    <property type="match status" value="1"/>
</dbReference>
<keyword evidence="3 11" id="KW-0235">DNA replication</keyword>
<dbReference type="PROSITE" id="PS50051">
    <property type="entry name" value="MCM_2"/>
    <property type="match status" value="1"/>
</dbReference>
<dbReference type="GO" id="GO:0000727">
    <property type="term" value="P:double-strand break repair via break-induced replication"/>
    <property type="evidence" value="ECO:0007669"/>
    <property type="project" value="TreeGrafter"/>
</dbReference>
<dbReference type="InterPro" id="IPR041562">
    <property type="entry name" value="MCM_lid"/>
</dbReference>
<dbReference type="Pfam" id="PF00493">
    <property type="entry name" value="MCM"/>
    <property type="match status" value="1"/>
</dbReference>
<dbReference type="SMART" id="SM00350">
    <property type="entry name" value="MCM"/>
    <property type="match status" value="1"/>
</dbReference>
<dbReference type="Pfam" id="PF23191">
    <property type="entry name" value="WHD_MCM3_C"/>
    <property type="match status" value="1"/>
</dbReference>
<dbReference type="PANTHER" id="PTHR11630:SF46">
    <property type="entry name" value="DNA REPLICATION LICENSING FACTOR MCM3-RELATED"/>
    <property type="match status" value="1"/>
</dbReference>
<feature type="region of interest" description="Disordered" evidence="12">
    <location>
        <begin position="678"/>
        <end position="747"/>
    </location>
</feature>
<dbReference type="Pfam" id="PF14551">
    <property type="entry name" value="MCM_N"/>
    <property type="match status" value="1"/>
</dbReference>